<organism evidence="2 3">
    <name type="scientific">Hibiscus sabdariffa</name>
    <name type="common">roselle</name>
    <dbReference type="NCBI Taxonomy" id="183260"/>
    <lineage>
        <taxon>Eukaryota</taxon>
        <taxon>Viridiplantae</taxon>
        <taxon>Streptophyta</taxon>
        <taxon>Embryophyta</taxon>
        <taxon>Tracheophyta</taxon>
        <taxon>Spermatophyta</taxon>
        <taxon>Magnoliopsida</taxon>
        <taxon>eudicotyledons</taxon>
        <taxon>Gunneridae</taxon>
        <taxon>Pentapetalae</taxon>
        <taxon>rosids</taxon>
        <taxon>malvids</taxon>
        <taxon>Malvales</taxon>
        <taxon>Malvaceae</taxon>
        <taxon>Malvoideae</taxon>
        <taxon>Hibiscus</taxon>
    </lineage>
</organism>
<sequence length="112" mass="11871">MKLMLTELMESPSGENPNGKNPNYVPYGLHGGSVARNDGSVRMCAEVEVLISGNPISTENQIDSGITDGVELKDGVKASYASMAAKSDSSDGNPGRALILLMERLLCLMRIA</sequence>
<evidence type="ECO:0000313" key="2">
    <source>
        <dbReference type="EMBL" id="KAK9017281.1"/>
    </source>
</evidence>
<evidence type="ECO:0000313" key="3">
    <source>
        <dbReference type="Proteomes" id="UP001396334"/>
    </source>
</evidence>
<keyword evidence="3" id="KW-1185">Reference proteome</keyword>
<gene>
    <name evidence="2" type="ORF">V6N11_079761</name>
</gene>
<feature type="region of interest" description="Disordered" evidence="1">
    <location>
        <begin position="1"/>
        <end position="23"/>
    </location>
</feature>
<accession>A0ABR2RWF7</accession>
<protein>
    <submittedName>
        <fullName evidence="2">Uncharacterized protein</fullName>
    </submittedName>
</protein>
<reference evidence="2 3" key="1">
    <citation type="journal article" date="2024" name="G3 (Bethesda)">
        <title>Genome assembly of Hibiscus sabdariffa L. provides insights into metabolisms of medicinal natural products.</title>
        <authorList>
            <person name="Kim T."/>
        </authorList>
    </citation>
    <scope>NUCLEOTIDE SEQUENCE [LARGE SCALE GENOMIC DNA]</scope>
    <source>
        <strain evidence="2">TK-2024</strain>
        <tissue evidence="2">Old leaves</tissue>
    </source>
</reference>
<name>A0ABR2RWF7_9ROSI</name>
<proteinExistence type="predicted"/>
<comment type="caution">
    <text evidence="2">The sequence shown here is derived from an EMBL/GenBank/DDBJ whole genome shotgun (WGS) entry which is preliminary data.</text>
</comment>
<dbReference type="Proteomes" id="UP001396334">
    <property type="component" value="Unassembled WGS sequence"/>
</dbReference>
<evidence type="ECO:0000256" key="1">
    <source>
        <dbReference type="SAM" id="MobiDB-lite"/>
    </source>
</evidence>
<dbReference type="EMBL" id="JBBPBN010000020">
    <property type="protein sequence ID" value="KAK9017281.1"/>
    <property type="molecule type" value="Genomic_DNA"/>
</dbReference>